<feature type="compositionally biased region" description="Gly residues" evidence="1">
    <location>
        <begin position="342"/>
        <end position="351"/>
    </location>
</feature>
<proteinExistence type="predicted"/>
<dbReference type="STRING" id="13706.A0A1X2HNC1"/>
<feature type="region of interest" description="Disordered" evidence="1">
    <location>
        <begin position="30"/>
        <end position="50"/>
    </location>
</feature>
<comment type="caution">
    <text evidence="2">The sequence shown here is derived from an EMBL/GenBank/DDBJ whole genome shotgun (WGS) entry which is preliminary data.</text>
</comment>
<evidence type="ECO:0000313" key="2">
    <source>
        <dbReference type="EMBL" id="ORZ00366.1"/>
    </source>
</evidence>
<evidence type="ECO:0000256" key="1">
    <source>
        <dbReference type="SAM" id="MobiDB-lite"/>
    </source>
</evidence>
<dbReference type="OrthoDB" id="843225at2759"/>
<feature type="region of interest" description="Disordered" evidence="1">
    <location>
        <begin position="331"/>
        <end position="389"/>
    </location>
</feature>
<dbReference type="PANTHER" id="PTHR47815">
    <property type="entry name" value="UNIVERSAL STRESS PROTEIN A FAMILY PROTEIN C25B2.10"/>
    <property type="match status" value="1"/>
</dbReference>
<keyword evidence="3" id="KW-1185">Reference proteome</keyword>
<dbReference type="AlphaFoldDB" id="A0A1X2HNC1"/>
<organism evidence="2 3">
    <name type="scientific">Syncephalastrum racemosum</name>
    <name type="common">Filamentous fungus</name>
    <dbReference type="NCBI Taxonomy" id="13706"/>
    <lineage>
        <taxon>Eukaryota</taxon>
        <taxon>Fungi</taxon>
        <taxon>Fungi incertae sedis</taxon>
        <taxon>Mucoromycota</taxon>
        <taxon>Mucoromycotina</taxon>
        <taxon>Mucoromycetes</taxon>
        <taxon>Mucorales</taxon>
        <taxon>Syncephalastraceae</taxon>
        <taxon>Syncephalastrum</taxon>
    </lineage>
</organism>
<gene>
    <name evidence="2" type="ORF">BCR43DRAFT_138936</name>
</gene>
<dbReference type="InParanoid" id="A0A1X2HNC1"/>
<accession>A0A1X2HNC1</accession>
<name>A0A1X2HNC1_SYNRA</name>
<dbReference type="Proteomes" id="UP000242180">
    <property type="component" value="Unassembled WGS sequence"/>
</dbReference>
<protein>
    <recommendedName>
        <fullName evidence="4">UspA domain-containing protein</fullName>
    </recommendedName>
</protein>
<dbReference type="PANTHER" id="PTHR47815:SF1">
    <property type="entry name" value="UNIVERSAL STRESS PROTEIN A FAMILY PROTEIN C25B2.10"/>
    <property type="match status" value="1"/>
</dbReference>
<evidence type="ECO:0008006" key="4">
    <source>
        <dbReference type="Google" id="ProtNLM"/>
    </source>
</evidence>
<sequence>MHTPGEKKKNKGMGKKSSIGKLLCLCSSNQSVHMDPSEPALSPPEDRPSVLPRQRKLLIKEPSIAEKRSIYWAQEGAADSTTFSPPANELQTRRSSGTSINTRLSFQTDTNAYRRRVSFDNATHAITSNATAKNSQSYVLRSACEGFHRSRRSRVFMVPIDLEVGIEAEALRYTVRELMDEHDEIVVLGMTTKENYEQLMPRKKADELFANVIENNAGQRINITIEVLFNMSTRDLEDMVSMYEPALIIVSNAQRTSYRHEFSGTGIFRSMLKRCTTPVAMVPGPVTRHSSAGSIMQHPPLSQRRSLDDIFRLRRFTWRAASDPHPFIPKLLRHQSSPPAAEGGGGGGGGVSIRSITRRLSDMFKRRNSSSSSLGSSPSPDPMGRPGDM</sequence>
<feature type="compositionally biased region" description="Low complexity" evidence="1">
    <location>
        <begin position="369"/>
        <end position="378"/>
    </location>
</feature>
<dbReference type="EMBL" id="MCGN01000002">
    <property type="protein sequence ID" value="ORZ00366.1"/>
    <property type="molecule type" value="Genomic_DNA"/>
</dbReference>
<reference evidence="2 3" key="1">
    <citation type="submission" date="2016-07" db="EMBL/GenBank/DDBJ databases">
        <title>Pervasive Adenine N6-methylation of Active Genes in Fungi.</title>
        <authorList>
            <consortium name="DOE Joint Genome Institute"/>
            <person name="Mondo S.J."/>
            <person name="Dannebaum R.O."/>
            <person name="Kuo R.C."/>
            <person name="Labutti K."/>
            <person name="Haridas S."/>
            <person name="Kuo A."/>
            <person name="Salamov A."/>
            <person name="Ahrendt S.R."/>
            <person name="Lipzen A."/>
            <person name="Sullivan W."/>
            <person name="Andreopoulos W.B."/>
            <person name="Clum A."/>
            <person name="Lindquist E."/>
            <person name="Daum C."/>
            <person name="Ramamoorthy G.K."/>
            <person name="Gryganskyi A."/>
            <person name="Culley D."/>
            <person name="Magnuson J.K."/>
            <person name="James T.Y."/>
            <person name="O'Malley M.A."/>
            <person name="Stajich J.E."/>
            <person name="Spatafora J.W."/>
            <person name="Visel A."/>
            <person name="Grigoriev I.V."/>
        </authorList>
    </citation>
    <scope>NUCLEOTIDE SEQUENCE [LARGE SCALE GENOMIC DNA]</scope>
    <source>
        <strain evidence="2 3">NRRL 2496</strain>
    </source>
</reference>
<evidence type="ECO:0000313" key="3">
    <source>
        <dbReference type="Proteomes" id="UP000242180"/>
    </source>
</evidence>